<reference evidence="1 2" key="1">
    <citation type="submission" date="2018-07" db="EMBL/GenBank/DDBJ databases">
        <title>A high quality draft genome assembly of the barn swallow (H. rustica rustica).</title>
        <authorList>
            <person name="Formenti G."/>
            <person name="Chiara M."/>
            <person name="Poveda L."/>
            <person name="Francoijs K.-J."/>
            <person name="Bonisoli-Alquati A."/>
            <person name="Canova L."/>
            <person name="Gianfranceschi L."/>
            <person name="Horner D.S."/>
            <person name="Saino N."/>
        </authorList>
    </citation>
    <scope>NUCLEOTIDE SEQUENCE [LARGE SCALE GENOMIC DNA]</scope>
    <source>
        <strain evidence="1">Chelidonia</strain>
        <tissue evidence="1">Blood</tissue>
    </source>
</reference>
<evidence type="ECO:0000313" key="2">
    <source>
        <dbReference type="Proteomes" id="UP000269221"/>
    </source>
</evidence>
<comment type="caution">
    <text evidence="1">The sequence shown here is derived from an EMBL/GenBank/DDBJ whole genome shotgun (WGS) entry which is preliminary data.</text>
</comment>
<proteinExistence type="predicted"/>
<dbReference type="AlphaFoldDB" id="A0A3M0KDA9"/>
<organism evidence="1 2">
    <name type="scientific">Hirundo rustica rustica</name>
    <dbReference type="NCBI Taxonomy" id="333673"/>
    <lineage>
        <taxon>Eukaryota</taxon>
        <taxon>Metazoa</taxon>
        <taxon>Chordata</taxon>
        <taxon>Craniata</taxon>
        <taxon>Vertebrata</taxon>
        <taxon>Euteleostomi</taxon>
        <taxon>Archelosauria</taxon>
        <taxon>Archosauria</taxon>
        <taxon>Dinosauria</taxon>
        <taxon>Saurischia</taxon>
        <taxon>Theropoda</taxon>
        <taxon>Coelurosauria</taxon>
        <taxon>Aves</taxon>
        <taxon>Neognathae</taxon>
        <taxon>Neoaves</taxon>
        <taxon>Telluraves</taxon>
        <taxon>Australaves</taxon>
        <taxon>Passeriformes</taxon>
        <taxon>Sylvioidea</taxon>
        <taxon>Hirundinidae</taxon>
        <taxon>Hirundo</taxon>
    </lineage>
</organism>
<evidence type="ECO:0000313" key="1">
    <source>
        <dbReference type="EMBL" id="RMC09090.1"/>
    </source>
</evidence>
<gene>
    <name evidence="1" type="ORF">DUI87_14096</name>
</gene>
<sequence length="72" mass="8062">MKRKELDTGYGMVFFCGKIASVDDRRAVDVTYLSFCKAFHHVSCGIHPSKLGFHALNGYFSLQSLSVELFNA</sequence>
<dbReference type="Proteomes" id="UP000269221">
    <property type="component" value="Unassembled WGS sequence"/>
</dbReference>
<accession>A0A3M0KDA9</accession>
<dbReference type="EMBL" id="QRBI01000116">
    <property type="protein sequence ID" value="RMC09090.1"/>
    <property type="molecule type" value="Genomic_DNA"/>
</dbReference>
<protein>
    <submittedName>
        <fullName evidence="1">Uncharacterized protein</fullName>
    </submittedName>
</protein>
<keyword evidence="2" id="KW-1185">Reference proteome</keyword>
<name>A0A3M0KDA9_HIRRU</name>